<dbReference type="Proteomes" id="UP000799767">
    <property type="component" value="Unassembled WGS sequence"/>
</dbReference>
<keyword evidence="3" id="KW-1185">Reference proteome</keyword>
<dbReference type="OrthoDB" id="5086500at2759"/>
<dbReference type="EMBL" id="MU001633">
    <property type="protein sequence ID" value="KAF2485831.1"/>
    <property type="molecule type" value="Genomic_DNA"/>
</dbReference>
<sequence>MSSATSAMKLALASLFVAHAQANSFGNSWSLPAPSSPNYIRVANSTLIVPDAPNPIVNELALWTGMGMSNGDLVQSVTINQPGDAEGGCGNVGSDYCVVASTLDDGASGQSIGNGHGTASPGDSVMFSYIYNEQTSNTDQYAYINGNLVSTYSSSNGAHANGFGTAEECQDGTPCGVVPQHQWTDITFVLNEPDESFADNAGGNGYSGGYMSTPDGGTTWYVSTVTIDEYDFS</sequence>
<accession>A0A6A6Q1D3</accession>
<evidence type="ECO:0000256" key="1">
    <source>
        <dbReference type="SAM" id="SignalP"/>
    </source>
</evidence>
<dbReference type="GeneID" id="54477851"/>
<organism evidence="2 3">
    <name type="scientific">Neohortaea acidophila</name>
    <dbReference type="NCBI Taxonomy" id="245834"/>
    <lineage>
        <taxon>Eukaryota</taxon>
        <taxon>Fungi</taxon>
        <taxon>Dikarya</taxon>
        <taxon>Ascomycota</taxon>
        <taxon>Pezizomycotina</taxon>
        <taxon>Dothideomycetes</taxon>
        <taxon>Dothideomycetidae</taxon>
        <taxon>Mycosphaerellales</taxon>
        <taxon>Teratosphaeriaceae</taxon>
        <taxon>Neohortaea</taxon>
    </lineage>
</organism>
<evidence type="ECO:0008006" key="4">
    <source>
        <dbReference type="Google" id="ProtNLM"/>
    </source>
</evidence>
<feature type="chain" id="PRO_5025651707" description="Concanavalin A-like lectin/glucanase domain-containing protein" evidence="1">
    <location>
        <begin position="23"/>
        <end position="233"/>
    </location>
</feature>
<name>A0A6A6Q1D3_9PEZI</name>
<gene>
    <name evidence="2" type="ORF">BDY17DRAFT_322640</name>
</gene>
<dbReference type="AlphaFoldDB" id="A0A6A6Q1D3"/>
<proteinExistence type="predicted"/>
<feature type="signal peptide" evidence="1">
    <location>
        <begin position="1"/>
        <end position="22"/>
    </location>
</feature>
<keyword evidence="1" id="KW-0732">Signal</keyword>
<protein>
    <recommendedName>
        <fullName evidence="4">Concanavalin A-like lectin/glucanase domain-containing protein</fullName>
    </recommendedName>
</protein>
<evidence type="ECO:0000313" key="3">
    <source>
        <dbReference type="Proteomes" id="UP000799767"/>
    </source>
</evidence>
<reference evidence="2" key="1">
    <citation type="journal article" date="2020" name="Stud. Mycol.">
        <title>101 Dothideomycetes genomes: a test case for predicting lifestyles and emergence of pathogens.</title>
        <authorList>
            <person name="Haridas S."/>
            <person name="Albert R."/>
            <person name="Binder M."/>
            <person name="Bloem J."/>
            <person name="Labutti K."/>
            <person name="Salamov A."/>
            <person name="Andreopoulos B."/>
            <person name="Baker S."/>
            <person name="Barry K."/>
            <person name="Bills G."/>
            <person name="Bluhm B."/>
            <person name="Cannon C."/>
            <person name="Castanera R."/>
            <person name="Culley D."/>
            <person name="Daum C."/>
            <person name="Ezra D."/>
            <person name="Gonzalez J."/>
            <person name="Henrissat B."/>
            <person name="Kuo A."/>
            <person name="Liang C."/>
            <person name="Lipzen A."/>
            <person name="Lutzoni F."/>
            <person name="Magnuson J."/>
            <person name="Mondo S."/>
            <person name="Nolan M."/>
            <person name="Ohm R."/>
            <person name="Pangilinan J."/>
            <person name="Park H.-J."/>
            <person name="Ramirez L."/>
            <person name="Alfaro M."/>
            <person name="Sun H."/>
            <person name="Tritt A."/>
            <person name="Yoshinaga Y."/>
            <person name="Zwiers L.-H."/>
            <person name="Turgeon B."/>
            <person name="Goodwin S."/>
            <person name="Spatafora J."/>
            <person name="Crous P."/>
            <person name="Grigoriev I."/>
        </authorList>
    </citation>
    <scope>NUCLEOTIDE SEQUENCE</scope>
    <source>
        <strain evidence="2">CBS 113389</strain>
    </source>
</reference>
<evidence type="ECO:0000313" key="2">
    <source>
        <dbReference type="EMBL" id="KAF2485831.1"/>
    </source>
</evidence>
<dbReference type="RefSeq" id="XP_033592400.1">
    <property type="nucleotide sequence ID" value="XM_033736849.1"/>
</dbReference>